<organism evidence="1 2">
    <name type="scientific">Anatilimnocola aggregata</name>
    <dbReference type="NCBI Taxonomy" id="2528021"/>
    <lineage>
        <taxon>Bacteria</taxon>
        <taxon>Pseudomonadati</taxon>
        <taxon>Planctomycetota</taxon>
        <taxon>Planctomycetia</taxon>
        <taxon>Pirellulales</taxon>
        <taxon>Pirellulaceae</taxon>
        <taxon>Anatilimnocola</taxon>
    </lineage>
</organism>
<dbReference type="KEGG" id="aagg:ETAA8_54100"/>
<accession>A0A517YJ92</accession>
<proteinExistence type="predicted"/>
<gene>
    <name evidence="1" type="ORF">ETAA8_54100</name>
</gene>
<dbReference type="Proteomes" id="UP000315017">
    <property type="component" value="Chromosome"/>
</dbReference>
<sequence length="38" mass="4313">MRGDIYNARTPHTPQYKARGISRYWVGGVCVIYIGAKN</sequence>
<keyword evidence="2" id="KW-1185">Reference proteome</keyword>
<dbReference type="EMBL" id="CP036274">
    <property type="protein sequence ID" value="QDU30291.1"/>
    <property type="molecule type" value="Genomic_DNA"/>
</dbReference>
<dbReference type="AlphaFoldDB" id="A0A517YJ92"/>
<evidence type="ECO:0000313" key="1">
    <source>
        <dbReference type="EMBL" id="QDU30291.1"/>
    </source>
</evidence>
<name>A0A517YJ92_9BACT</name>
<reference evidence="1 2" key="1">
    <citation type="submission" date="2019-02" db="EMBL/GenBank/DDBJ databases">
        <title>Deep-cultivation of Planctomycetes and their phenomic and genomic characterization uncovers novel biology.</title>
        <authorList>
            <person name="Wiegand S."/>
            <person name="Jogler M."/>
            <person name="Boedeker C."/>
            <person name="Pinto D."/>
            <person name="Vollmers J."/>
            <person name="Rivas-Marin E."/>
            <person name="Kohn T."/>
            <person name="Peeters S.H."/>
            <person name="Heuer A."/>
            <person name="Rast P."/>
            <person name="Oberbeckmann S."/>
            <person name="Bunk B."/>
            <person name="Jeske O."/>
            <person name="Meyerdierks A."/>
            <person name="Storesund J.E."/>
            <person name="Kallscheuer N."/>
            <person name="Luecker S."/>
            <person name="Lage O.M."/>
            <person name="Pohl T."/>
            <person name="Merkel B.J."/>
            <person name="Hornburger P."/>
            <person name="Mueller R.-W."/>
            <person name="Bruemmer F."/>
            <person name="Labrenz M."/>
            <person name="Spormann A.M."/>
            <person name="Op den Camp H."/>
            <person name="Overmann J."/>
            <person name="Amann R."/>
            <person name="Jetten M.S.M."/>
            <person name="Mascher T."/>
            <person name="Medema M.H."/>
            <person name="Devos D.P."/>
            <person name="Kaster A.-K."/>
            <person name="Ovreas L."/>
            <person name="Rohde M."/>
            <person name="Galperin M.Y."/>
            <person name="Jogler C."/>
        </authorList>
    </citation>
    <scope>NUCLEOTIDE SEQUENCE [LARGE SCALE GENOMIC DNA]</scope>
    <source>
        <strain evidence="1 2">ETA_A8</strain>
    </source>
</reference>
<evidence type="ECO:0000313" key="2">
    <source>
        <dbReference type="Proteomes" id="UP000315017"/>
    </source>
</evidence>
<protein>
    <submittedName>
        <fullName evidence="1">Uncharacterized protein</fullName>
    </submittedName>
</protein>